<feature type="DNA-binding region" description="H-T-H motif" evidence="6">
    <location>
        <begin position="358"/>
        <end position="378"/>
    </location>
</feature>
<feature type="compositionally biased region" description="Basic and acidic residues" evidence="7">
    <location>
        <begin position="281"/>
        <end position="296"/>
    </location>
</feature>
<dbReference type="GO" id="GO:0003677">
    <property type="term" value="F:DNA binding"/>
    <property type="evidence" value="ECO:0007669"/>
    <property type="project" value="UniProtKB-UniRule"/>
</dbReference>
<dbReference type="InterPro" id="IPR026906">
    <property type="entry name" value="LRR_5"/>
</dbReference>
<evidence type="ECO:0000256" key="3">
    <source>
        <dbReference type="ARBA" id="ARBA00022737"/>
    </source>
</evidence>
<dbReference type="InterPro" id="IPR009057">
    <property type="entry name" value="Homeodomain-like_sf"/>
</dbReference>
<dbReference type="GO" id="GO:0006357">
    <property type="term" value="P:regulation of transcription by RNA polymerase II"/>
    <property type="evidence" value="ECO:0007669"/>
    <property type="project" value="TreeGrafter"/>
</dbReference>
<feature type="compositionally biased region" description="Polar residues" evidence="7">
    <location>
        <begin position="310"/>
        <end position="321"/>
    </location>
</feature>
<dbReference type="SUPFAM" id="SSF54695">
    <property type="entry name" value="POZ domain"/>
    <property type="match status" value="1"/>
</dbReference>
<organism evidence="10 11">
    <name type="scientific">Acromyrmex charruanus</name>
    <dbReference type="NCBI Taxonomy" id="2715315"/>
    <lineage>
        <taxon>Eukaryota</taxon>
        <taxon>Metazoa</taxon>
        <taxon>Ecdysozoa</taxon>
        <taxon>Arthropoda</taxon>
        <taxon>Hexapoda</taxon>
        <taxon>Insecta</taxon>
        <taxon>Pterygota</taxon>
        <taxon>Neoptera</taxon>
        <taxon>Endopterygota</taxon>
        <taxon>Hymenoptera</taxon>
        <taxon>Apocrita</taxon>
        <taxon>Aculeata</taxon>
        <taxon>Formicoidea</taxon>
        <taxon>Formicidae</taxon>
        <taxon>Myrmicinae</taxon>
        <taxon>Acromyrmex</taxon>
    </lineage>
</organism>
<dbReference type="AlphaFoldDB" id="A0A836GAT9"/>
<dbReference type="EMBL" id="JAANIC010001623">
    <property type="protein sequence ID" value="KAG5346296.1"/>
    <property type="molecule type" value="Genomic_DNA"/>
</dbReference>
<feature type="non-terminal residue" evidence="10">
    <location>
        <position position="1"/>
    </location>
</feature>
<dbReference type="InterPro" id="IPR007889">
    <property type="entry name" value="HTH_Psq"/>
</dbReference>
<dbReference type="Gene3D" id="1.10.10.60">
    <property type="entry name" value="Homeodomain-like"/>
    <property type="match status" value="1"/>
</dbReference>
<dbReference type="PROSITE" id="PS51450">
    <property type="entry name" value="LRR"/>
    <property type="match status" value="1"/>
</dbReference>
<dbReference type="CDD" id="cd18315">
    <property type="entry name" value="BTB_POZ_BAB-like"/>
    <property type="match status" value="1"/>
</dbReference>
<dbReference type="SUPFAM" id="SSF46689">
    <property type="entry name" value="Homeodomain-like"/>
    <property type="match status" value="1"/>
</dbReference>
<dbReference type="PANTHER" id="PTHR23110">
    <property type="entry name" value="BTB DOMAIN TRANSCRIPTION FACTOR"/>
    <property type="match status" value="1"/>
</dbReference>
<dbReference type="InterPro" id="IPR000210">
    <property type="entry name" value="BTB/POZ_dom"/>
</dbReference>
<evidence type="ECO:0000259" key="8">
    <source>
        <dbReference type="PROSITE" id="PS50097"/>
    </source>
</evidence>
<dbReference type="Pfam" id="PF05225">
    <property type="entry name" value="HTH_psq"/>
    <property type="match status" value="1"/>
</dbReference>
<protein>
    <submittedName>
        <fullName evidence="10">TTKB protein</fullName>
    </submittedName>
</protein>
<reference evidence="10" key="1">
    <citation type="submission" date="2020-03" db="EMBL/GenBank/DDBJ databases">
        <title>Relaxed selection underlies rapid genomic changes in the transitions from sociality to social parasitism in ants.</title>
        <authorList>
            <person name="Bi X."/>
        </authorList>
    </citation>
    <scope>NUCLEOTIDE SEQUENCE</scope>
    <source>
        <strain evidence="10">BGI-DK2014a</strain>
        <tissue evidence="10">Whole body</tissue>
    </source>
</reference>
<evidence type="ECO:0000256" key="6">
    <source>
        <dbReference type="PROSITE-ProRule" id="PRU00320"/>
    </source>
</evidence>
<dbReference type="Pfam" id="PF13855">
    <property type="entry name" value="LRR_8"/>
    <property type="match status" value="1"/>
</dbReference>
<feature type="domain" description="HTH psq-type" evidence="9">
    <location>
        <begin position="331"/>
        <end position="382"/>
    </location>
</feature>
<gene>
    <name evidence="10" type="primary">Ttk_5</name>
    <name evidence="10" type="ORF">G6Z76_0011905</name>
</gene>
<dbReference type="InterPro" id="IPR032675">
    <property type="entry name" value="LRR_dom_sf"/>
</dbReference>
<dbReference type="Gene3D" id="3.30.710.10">
    <property type="entry name" value="Potassium Channel Kv1.1, Chain A"/>
    <property type="match status" value="1"/>
</dbReference>
<dbReference type="InterPro" id="IPR011333">
    <property type="entry name" value="SKP1/BTB/POZ_sf"/>
</dbReference>
<dbReference type="SMART" id="SM00225">
    <property type="entry name" value="BTB"/>
    <property type="match status" value="1"/>
</dbReference>
<feature type="region of interest" description="Disordered" evidence="7">
    <location>
        <begin position="196"/>
        <end position="224"/>
    </location>
</feature>
<evidence type="ECO:0000259" key="9">
    <source>
        <dbReference type="PROSITE" id="PS50960"/>
    </source>
</evidence>
<evidence type="ECO:0000256" key="1">
    <source>
        <dbReference type="ARBA" id="ARBA00004123"/>
    </source>
</evidence>
<keyword evidence="5 6" id="KW-0539">Nucleus</keyword>
<evidence type="ECO:0000313" key="11">
    <source>
        <dbReference type="Proteomes" id="UP000669903"/>
    </source>
</evidence>
<keyword evidence="4 6" id="KW-0238">DNA-binding</keyword>
<dbReference type="SUPFAM" id="SSF52058">
    <property type="entry name" value="L domain-like"/>
    <property type="match status" value="1"/>
</dbReference>
<evidence type="ECO:0000256" key="7">
    <source>
        <dbReference type="SAM" id="MobiDB-lite"/>
    </source>
</evidence>
<dbReference type="PROSITE" id="PS50097">
    <property type="entry name" value="BTB"/>
    <property type="match status" value="1"/>
</dbReference>
<dbReference type="Pfam" id="PF00651">
    <property type="entry name" value="BTB"/>
    <property type="match status" value="1"/>
</dbReference>
<feature type="region of interest" description="Disordered" evidence="7">
    <location>
        <begin position="259"/>
        <end position="327"/>
    </location>
</feature>
<dbReference type="InterPro" id="IPR003591">
    <property type="entry name" value="Leu-rich_rpt_typical-subtyp"/>
</dbReference>
<evidence type="ECO:0000313" key="10">
    <source>
        <dbReference type="EMBL" id="KAG5346296.1"/>
    </source>
</evidence>
<comment type="caution">
    <text evidence="10">The sequence shown here is derived from an EMBL/GenBank/DDBJ whole genome shotgun (WGS) entry which is preliminary data.</text>
</comment>
<evidence type="ECO:0000256" key="5">
    <source>
        <dbReference type="ARBA" id="ARBA00023242"/>
    </source>
</evidence>
<keyword evidence="2" id="KW-0433">Leucine-rich repeat</keyword>
<dbReference type="PROSITE" id="PS50960">
    <property type="entry name" value="HTH_PSQ"/>
    <property type="match status" value="1"/>
</dbReference>
<name>A0A836GAT9_9HYME</name>
<feature type="non-terminal residue" evidence="10">
    <location>
        <position position="895"/>
    </location>
</feature>
<evidence type="ECO:0000256" key="2">
    <source>
        <dbReference type="ARBA" id="ARBA00022614"/>
    </source>
</evidence>
<dbReference type="InterPro" id="IPR001611">
    <property type="entry name" value="Leu-rich_rpt"/>
</dbReference>
<dbReference type="Proteomes" id="UP000669903">
    <property type="component" value="Unassembled WGS sequence"/>
</dbReference>
<dbReference type="PANTHER" id="PTHR23110:SF99">
    <property type="entry name" value="BROAD-COMPLEX CORE PROTEIN ISOFORM 6"/>
    <property type="match status" value="1"/>
</dbReference>
<evidence type="ECO:0000256" key="4">
    <source>
        <dbReference type="ARBA" id="ARBA00023125"/>
    </source>
</evidence>
<feature type="compositionally biased region" description="Low complexity" evidence="7">
    <location>
        <begin position="271"/>
        <end position="280"/>
    </location>
</feature>
<keyword evidence="3" id="KW-0677">Repeat</keyword>
<dbReference type="SMART" id="SM00369">
    <property type="entry name" value="LRR_TYP"/>
    <property type="match status" value="5"/>
</dbReference>
<comment type="subcellular location">
    <subcellularLocation>
        <location evidence="1 6">Nucleus</location>
    </subcellularLocation>
</comment>
<dbReference type="Pfam" id="PF13306">
    <property type="entry name" value="LRR_5"/>
    <property type="match status" value="1"/>
</dbReference>
<keyword evidence="11" id="KW-1185">Reference proteome</keyword>
<feature type="region of interest" description="Disordered" evidence="7">
    <location>
        <begin position="122"/>
        <end position="159"/>
    </location>
</feature>
<dbReference type="InterPro" id="IPR051095">
    <property type="entry name" value="Dros_DevTransReg"/>
</dbReference>
<proteinExistence type="predicted"/>
<dbReference type="GO" id="GO:0005634">
    <property type="term" value="C:nucleus"/>
    <property type="evidence" value="ECO:0007669"/>
    <property type="project" value="UniProtKB-SubCell"/>
</dbReference>
<sequence length="895" mass="98828">MMSSQQYCLRWNNHRSNLLNVFEELLHNASFTDVTLAVDDGRTVKCHKIVLAACSTYFQNLFHQLSGYNHHPIIILKDVGFPALKAILEYMYRGEVNVAHEQLSDLLKIAQVLKVKGLVEEHATSDTPNTSHDLGPEDTSPPPDISTSTNTGGGGVSHSSPPSYYSLYGNDRSNHLASLLPSTWMSLHSTGHQLPTSLSSVGSGSGNNGGSYDNGIEISPFKRRKLPPPGLLINNDTPILRTVLGQAHVDSSQALPLLQQPDSHEPVNYRNANSNGSTNDSDNRRNNDLVHGETTVHADASYADEDERQPSPQSYPDTARNSAVADCVQPKPEWKRYKQYTRDDISAAIEAVRKGMSAVQAARKYGVPSRTLYDKVKKLGIPTSRPFKRSASNGGSGACFPYGIGANVNGALYDNSAGSANALSENENESSTVTESLAGTSAAIFEATYAKTKDSSRDRGDLISDSMARCSSSPVIRCAKQRQQQQQQQQDLDDQVEDLSIYIYYLLCIAAVNLTYTPDLEITTTKSRDCPLECICLSPKQVLCNTGGLEDIPAQQLPDSVEELSLTKNNFPVIKGDAFAGLRVLRKLTLDGNNISSIRPFAFRGLNRLRELSIQHTPLPYIEKFSFAALQNVSVLLLANNKIRYVEGYSFAGTSNVNVILLSNNPLLTIRSHAFAGLTNVNNLIFPSGIRTIEQDAFDGLQHVGQLKLSYMDLFGLQAYTFRGLSHVHSIYIQESDLGVVQRNAFTGLLHVGRLNVLNNKIDLIERLYLRHENYIEVLRFHGNHVLEAPRHAKDVVLEVDTVSAIDNHFPCDCQAHNILESDFVRGNSVEFQRRNYCISPFEYNGKPMNVVDFDLVARCHDNVIQDNLGSGVVGVSRFSALLLIVFLFSTNFFR</sequence>
<dbReference type="FunFam" id="1.10.10.60:FF:000019">
    <property type="entry name" value="Ligand-dependent corepressor isoform 1"/>
    <property type="match status" value="1"/>
</dbReference>
<feature type="domain" description="BTB" evidence="8">
    <location>
        <begin position="32"/>
        <end position="100"/>
    </location>
</feature>
<dbReference type="Gene3D" id="3.80.10.10">
    <property type="entry name" value="Ribonuclease Inhibitor"/>
    <property type="match status" value="1"/>
</dbReference>
<accession>A0A836GAT9</accession>